<keyword evidence="1" id="KW-0175">Coiled coil</keyword>
<dbReference type="AlphaFoldDB" id="A0A830HVQ9"/>
<accession>A0A830HVQ9</accession>
<name>A0A830HVQ9_9CHLO</name>
<feature type="region of interest" description="Disordered" evidence="2">
    <location>
        <begin position="129"/>
        <end position="151"/>
    </location>
</feature>
<feature type="compositionally biased region" description="Basic and acidic residues" evidence="2">
    <location>
        <begin position="277"/>
        <end position="287"/>
    </location>
</feature>
<evidence type="ECO:0000256" key="2">
    <source>
        <dbReference type="SAM" id="MobiDB-lite"/>
    </source>
</evidence>
<feature type="coiled-coil region" evidence="1">
    <location>
        <begin position="167"/>
        <end position="201"/>
    </location>
</feature>
<reference evidence="3" key="1">
    <citation type="submission" date="2020-10" db="EMBL/GenBank/DDBJ databases">
        <title>Unveiling of a novel bifunctional photoreceptor, Dualchrome1, isolated from a cosmopolitan green alga.</title>
        <authorList>
            <person name="Suzuki S."/>
            <person name="Kawachi M."/>
        </authorList>
    </citation>
    <scope>NUCLEOTIDE SEQUENCE</scope>
    <source>
        <strain evidence="3">NIES 2893</strain>
    </source>
</reference>
<evidence type="ECO:0000313" key="4">
    <source>
        <dbReference type="Proteomes" id="UP000660262"/>
    </source>
</evidence>
<feature type="region of interest" description="Disordered" evidence="2">
    <location>
        <begin position="258"/>
        <end position="372"/>
    </location>
</feature>
<feature type="compositionally biased region" description="Polar residues" evidence="2">
    <location>
        <begin position="223"/>
        <end position="239"/>
    </location>
</feature>
<feature type="compositionally biased region" description="Basic and acidic residues" evidence="2">
    <location>
        <begin position="357"/>
        <end position="372"/>
    </location>
</feature>
<organism evidence="3 4">
    <name type="scientific">Pycnococcus provasolii</name>
    <dbReference type="NCBI Taxonomy" id="41880"/>
    <lineage>
        <taxon>Eukaryota</taxon>
        <taxon>Viridiplantae</taxon>
        <taxon>Chlorophyta</taxon>
        <taxon>Pseudoscourfieldiophyceae</taxon>
        <taxon>Pseudoscourfieldiales</taxon>
        <taxon>Pycnococcaceae</taxon>
        <taxon>Pycnococcus</taxon>
    </lineage>
</organism>
<comment type="caution">
    <text evidence="3">The sequence shown here is derived from an EMBL/GenBank/DDBJ whole genome shotgun (WGS) entry which is preliminary data.</text>
</comment>
<feature type="region of interest" description="Disordered" evidence="2">
    <location>
        <begin position="204"/>
        <end position="242"/>
    </location>
</feature>
<proteinExistence type="predicted"/>
<dbReference type="Proteomes" id="UP000660262">
    <property type="component" value="Unassembled WGS sequence"/>
</dbReference>
<protein>
    <submittedName>
        <fullName evidence="3">Uncharacterized protein</fullName>
    </submittedName>
</protein>
<dbReference type="EMBL" id="BNJQ01000023">
    <property type="protein sequence ID" value="GHP08979.1"/>
    <property type="molecule type" value="Genomic_DNA"/>
</dbReference>
<keyword evidence="4" id="KW-1185">Reference proteome</keyword>
<evidence type="ECO:0000256" key="1">
    <source>
        <dbReference type="SAM" id="Coils"/>
    </source>
</evidence>
<gene>
    <name evidence="3" type="ORF">PPROV_000771600</name>
</gene>
<sequence>MLAAWVLEALACSRTVNFRRARLVHIGSEFATACAKDKAADSTFMLDRPIWMPVRGITGVDLITPLHAVWAMSEGGRSSQPSLGHVADLWGLMGSMSPEGKRGLRGKREIRVYYSCCLVLCNEATSSTLSTSVMEPGPASQTTPDSNSSVAAELRRGLESLANSSPNLEERKQAAAALKAIEEEEKRADAAKATARSYLTALKSKASHDDSTVKLPPHPQSVAADNQQQLNSPTKQAPTQHKEIADLEAKLETALATTAEERRRAAEEAVKAANNDLSRHQLEKKPEYTSVVSSITTSTTSTAGETRQRSDRTKKTGALRSGGCRGCRSRYSQQPESASNKSTGDDATSKCIQSAIRGRERDGDKAKGTQRR</sequence>
<feature type="compositionally biased region" description="Low complexity" evidence="2">
    <location>
        <begin position="289"/>
        <end position="302"/>
    </location>
</feature>
<evidence type="ECO:0000313" key="3">
    <source>
        <dbReference type="EMBL" id="GHP08979.1"/>
    </source>
</evidence>
<feature type="compositionally biased region" description="Basic and acidic residues" evidence="2">
    <location>
        <begin position="259"/>
        <end position="270"/>
    </location>
</feature>
<feature type="compositionally biased region" description="Polar residues" evidence="2">
    <location>
        <begin position="129"/>
        <end position="150"/>
    </location>
</feature>
<feature type="compositionally biased region" description="Polar residues" evidence="2">
    <location>
        <begin position="331"/>
        <end position="342"/>
    </location>
</feature>